<evidence type="ECO:0000313" key="3">
    <source>
        <dbReference type="WBParaSite" id="jg15293"/>
    </source>
</evidence>
<organism evidence="2 3">
    <name type="scientific">Ditylenchus dipsaci</name>
    <dbReference type="NCBI Taxonomy" id="166011"/>
    <lineage>
        <taxon>Eukaryota</taxon>
        <taxon>Metazoa</taxon>
        <taxon>Ecdysozoa</taxon>
        <taxon>Nematoda</taxon>
        <taxon>Chromadorea</taxon>
        <taxon>Rhabditida</taxon>
        <taxon>Tylenchina</taxon>
        <taxon>Tylenchomorpha</taxon>
        <taxon>Sphaerularioidea</taxon>
        <taxon>Anguinidae</taxon>
        <taxon>Anguininae</taxon>
        <taxon>Ditylenchus</taxon>
    </lineage>
</organism>
<dbReference type="Proteomes" id="UP000887574">
    <property type="component" value="Unplaced"/>
</dbReference>
<dbReference type="GO" id="GO:0004077">
    <property type="term" value="F:biotin--[biotin carboxyl-carrier protein] ligase activity"/>
    <property type="evidence" value="ECO:0007669"/>
    <property type="project" value="TreeGrafter"/>
</dbReference>
<dbReference type="PANTHER" id="PTHR12835:SF5">
    <property type="entry name" value="BIOTIN--PROTEIN LIGASE"/>
    <property type="match status" value="1"/>
</dbReference>
<dbReference type="SUPFAM" id="SSF55681">
    <property type="entry name" value="Class II aaRS and biotin synthetases"/>
    <property type="match status" value="1"/>
</dbReference>
<dbReference type="InterPro" id="IPR045864">
    <property type="entry name" value="aa-tRNA-synth_II/BPL/LPL"/>
</dbReference>
<evidence type="ECO:0000313" key="2">
    <source>
        <dbReference type="Proteomes" id="UP000887574"/>
    </source>
</evidence>
<evidence type="ECO:0000259" key="1">
    <source>
        <dbReference type="Pfam" id="PF03099"/>
    </source>
</evidence>
<dbReference type="InterPro" id="IPR004143">
    <property type="entry name" value="BPL_LPL_catalytic"/>
</dbReference>
<reference evidence="3" key="1">
    <citation type="submission" date="2022-11" db="UniProtKB">
        <authorList>
            <consortium name="WormBaseParasite"/>
        </authorList>
    </citation>
    <scope>IDENTIFICATION</scope>
</reference>
<dbReference type="AlphaFoldDB" id="A0A915D4G3"/>
<proteinExistence type="predicted"/>
<sequence length="519" mass="58530">MLSRSFFMYLTIDIKPLFRRLALLSRRWPFFNPNHQDAFKQAKKITDCLSRKPSSLDCPKMQCCDRRIEEQLSMFKKLSILNRTGKTNNTSKKTNGLDCSVTETGKPRLKPPIILIYTDDRHELFLKLASSLKQTLLVDTYTVGHLSLDALENHPWINENCACLLITQTGKCLSARAWSHLQDYVNKGGKTVFLCSNTLPDLLTRLSDETLKASSNILANTFKLESNDHWMVEHKFKQFLKNSLVMLAESNQELNQGFRSEQCPFSVSLYKKQDQPMLFSIFQKSEQHANAIFTDSTTDDLVDSQLQQLTHLLERLGVQTQRSSQAPQLTQGYLVFQKDRLLLDIKGMSYGTPCGPELKLLFESTSRLANGQAEKLPTPTSTLVPIEIRQRKDGLPSSAGFDSHQYFSGLCTKEAGRALVYLPVCETTLTISKSLSDLFPDSDQFIMVAGRQTKGKGRGGNEWISPRGCSMVTFNYNILMDSEMAKSINFVQHVTAVAAVDAATTLIGDKVIFTYCNYT</sequence>
<name>A0A915D4G3_9BILA</name>
<dbReference type="GO" id="GO:0005737">
    <property type="term" value="C:cytoplasm"/>
    <property type="evidence" value="ECO:0007669"/>
    <property type="project" value="TreeGrafter"/>
</dbReference>
<dbReference type="Gene3D" id="3.30.930.10">
    <property type="entry name" value="Bira Bifunctional Protein, Domain 2"/>
    <property type="match status" value="1"/>
</dbReference>
<protein>
    <submittedName>
        <fullName evidence="3">BPL/LPL catalytic domain-containing protein</fullName>
    </submittedName>
</protein>
<dbReference type="WBParaSite" id="jg15293">
    <property type="protein sequence ID" value="jg15293"/>
    <property type="gene ID" value="jg15293"/>
</dbReference>
<feature type="domain" description="BPL/LPL catalytic" evidence="1">
    <location>
        <begin position="442"/>
        <end position="503"/>
    </location>
</feature>
<accession>A0A915D4G3</accession>
<dbReference type="Pfam" id="PF03099">
    <property type="entry name" value="BPL_LplA_LipB"/>
    <property type="match status" value="1"/>
</dbReference>
<dbReference type="PANTHER" id="PTHR12835">
    <property type="entry name" value="BIOTIN PROTEIN LIGASE"/>
    <property type="match status" value="1"/>
</dbReference>
<keyword evidence="2" id="KW-1185">Reference proteome</keyword>